<dbReference type="AlphaFoldDB" id="A0A565AVD0"/>
<protein>
    <submittedName>
        <fullName evidence="1">Uncharacterized protein</fullName>
    </submittedName>
</protein>
<reference evidence="1" key="1">
    <citation type="submission" date="2019-07" db="EMBL/GenBank/DDBJ databases">
        <authorList>
            <person name="Dittberner H."/>
        </authorList>
    </citation>
    <scope>NUCLEOTIDE SEQUENCE [LARGE SCALE GENOMIC DNA]</scope>
</reference>
<sequence>MDEHALDEDALIIPEGPVTRSKTRKLAGAVQKLLNDVRIKEEDQLMHNVVTSISATIFS</sequence>
<evidence type="ECO:0000313" key="2">
    <source>
        <dbReference type="Proteomes" id="UP000489600"/>
    </source>
</evidence>
<name>A0A565AVD0_9BRAS</name>
<gene>
    <name evidence="1" type="ORF">ANE_LOCUS3034</name>
</gene>
<comment type="caution">
    <text evidence="1">The sequence shown here is derived from an EMBL/GenBank/DDBJ whole genome shotgun (WGS) entry which is preliminary data.</text>
</comment>
<keyword evidence="2" id="KW-1185">Reference proteome</keyword>
<organism evidence="1 2">
    <name type="scientific">Arabis nemorensis</name>
    <dbReference type="NCBI Taxonomy" id="586526"/>
    <lineage>
        <taxon>Eukaryota</taxon>
        <taxon>Viridiplantae</taxon>
        <taxon>Streptophyta</taxon>
        <taxon>Embryophyta</taxon>
        <taxon>Tracheophyta</taxon>
        <taxon>Spermatophyta</taxon>
        <taxon>Magnoliopsida</taxon>
        <taxon>eudicotyledons</taxon>
        <taxon>Gunneridae</taxon>
        <taxon>Pentapetalae</taxon>
        <taxon>rosids</taxon>
        <taxon>malvids</taxon>
        <taxon>Brassicales</taxon>
        <taxon>Brassicaceae</taxon>
        <taxon>Arabideae</taxon>
        <taxon>Arabis</taxon>
    </lineage>
</organism>
<accession>A0A565AVD0</accession>
<dbReference type="OrthoDB" id="1114054at2759"/>
<evidence type="ECO:0000313" key="1">
    <source>
        <dbReference type="EMBL" id="VVA92589.1"/>
    </source>
</evidence>
<dbReference type="Proteomes" id="UP000489600">
    <property type="component" value="Unassembled WGS sequence"/>
</dbReference>
<proteinExistence type="predicted"/>
<dbReference type="EMBL" id="CABITT030000001">
    <property type="protein sequence ID" value="VVA92589.1"/>
    <property type="molecule type" value="Genomic_DNA"/>
</dbReference>